<dbReference type="PANTHER" id="PTHR43049">
    <property type="entry name" value="EARLY ENDOSOME ANTIGEN"/>
    <property type="match status" value="1"/>
</dbReference>
<name>S8DS37_9LAMI</name>
<dbReference type="OrthoDB" id="770890at2759"/>
<organism evidence="4 5">
    <name type="scientific">Genlisea aurea</name>
    <dbReference type="NCBI Taxonomy" id="192259"/>
    <lineage>
        <taxon>Eukaryota</taxon>
        <taxon>Viridiplantae</taxon>
        <taxon>Streptophyta</taxon>
        <taxon>Embryophyta</taxon>
        <taxon>Tracheophyta</taxon>
        <taxon>Spermatophyta</taxon>
        <taxon>Magnoliopsida</taxon>
        <taxon>eudicotyledons</taxon>
        <taxon>Gunneridae</taxon>
        <taxon>Pentapetalae</taxon>
        <taxon>asterids</taxon>
        <taxon>lamiids</taxon>
        <taxon>Lamiales</taxon>
        <taxon>Lentibulariaceae</taxon>
        <taxon>Genlisea</taxon>
    </lineage>
</organism>
<gene>
    <name evidence="4" type="ORF">M569_12164</name>
</gene>
<dbReference type="Gene3D" id="1.20.5.170">
    <property type="match status" value="1"/>
</dbReference>
<evidence type="ECO:0000256" key="1">
    <source>
        <dbReference type="SAM" id="Coils"/>
    </source>
</evidence>
<feature type="compositionally biased region" description="Basic and acidic residues" evidence="2">
    <location>
        <begin position="57"/>
        <end position="66"/>
    </location>
</feature>
<feature type="coiled-coil region" evidence="1">
    <location>
        <begin position="541"/>
        <end position="575"/>
    </location>
</feature>
<keyword evidence="5" id="KW-1185">Reference proteome</keyword>
<feature type="coiled-coil region" evidence="1">
    <location>
        <begin position="393"/>
        <end position="430"/>
    </location>
</feature>
<keyword evidence="3" id="KW-0812">Transmembrane</keyword>
<dbReference type="PANTHER" id="PTHR43049:SF1">
    <property type="entry name" value="EARLY ENDOSOME ANTIGEN"/>
    <property type="match status" value="1"/>
</dbReference>
<keyword evidence="1" id="KW-0175">Coiled coil</keyword>
<feature type="compositionally biased region" description="Basic and acidic residues" evidence="2">
    <location>
        <begin position="502"/>
        <end position="513"/>
    </location>
</feature>
<evidence type="ECO:0000256" key="3">
    <source>
        <dbReference type="SAM" id="Phobius"/>
    </source>
</evidence>
<dbReference type="EMBL" id="AUSU01006013">
    <property type="protein sequence ID" value="EPS62627.1"/>
    <property type="molecule type" value="Genomic_DNA"/>
</dbReference>
<feature type="region of interest" description="Disordered" evidence="2">
    <location>
        <begin position="1"/>
        <end position="85"/>
    </location>
</feature>
<keyword evidence="3" id="KW-1133">Transmembrane helix</keyword>
<keyword evidence="3" id="KW-0472">Membrane</keyword>
<accession>S8DS37</accession>
<feature type="transmembrane region" description="Helical" evidence="3">
    <location>
        <begin position="604"/>
        <end position="624"/>
    </location>
</feature>
<protein>
    <submittedName>
        <fullName evidence="4">Uncharacterized protein</fullName>
    </submittedName>
</protein>
<feature type="compositionally biased region" description="Polar residues" evidence="2">
    <location>
        <begin position="1"/>
        <end position="12"/>
    </location>
</feature>
<sequence>MAEVTLPSQTTPAEKLTEESESTGTKIEIDEDSTGTNNKSREKDENEKEEEAALDNDFIKVEKESMESVASGIQDQRSSDSKEKVRELEIELQKMSNLLKETESVKKHLEDELSGTKQRLEDLEQVKKEKQELEDAAINLRHHAIQMKELTDGLEVKLQRSDENCRKADSLLSEAVANTKELEQKLRTLEDHHIEIGNNFSTANQKNLELSQAAEEAKLHLQESETLRIAAEQRNVELEQKLNLEGSKTQGYHRDLEELSEKLSQLSGEIKDKDGENQELGSKLRGLEAEFSKSKDRCSDLETELEAIQLKASTLEVALQASHEKEKELTETINGKTEENKKLREESEISNDKLSQAESLLGSLHDELNGSRQRLESIKSDLEATGLRESDVLEKLKLAEEKLEQQSHVLEKVIARSAELESSHETLTRESELKIQEAVANYTTRDSEAIFLHDKVVGLEDEVRSYQLQLGEATEKFETTSKDLAHILLKLQSSEGVIEELSGKLSDRQHKESAASVGSVPEGETFQSSDLQKKLDSLKEVEEHEAASKKLSEEIESKKEELVLLNSHLKKQAEEVRSKEKEGRVKSGETELVPTSSSSQVSSLNVKFIVGVAIVSIVIGIVLGKKLLV</sequence>
<reference evidence="4 5" key="1">
    <citation type="journal article" date="2013" name="BMC Genomics">
        <title>The miniature genome of a carnivorous plant Genlisea aurea contains a low number of genes and short non-coding sequences.</title>
        <authorList>
            <person name="Leushkin E.V."/>
            <person name="Sutormin R.A."/>
            <person name="Nabieva E.R."/>
            <person name="Penin A.A."/>
            <person name="Kondrashov A.S."/>
            <person name="Logacheva M.D."/>
        </authorList>
    </citation>
    <scope>NUCLEOTIDE SEQUENCE [LARGE SCALE GENOMIC DNA]</scope>
</reference>
<evidence type="ECO:0000256" key="2">
    <source>
        <dbReference type="SAM" id="MobiDB-lite"/>
    </source>
</evidence>
<feature type="region of interest" description="Disordered" evidence="2">
    <location>
        <begin position="502"/>
        <end position="530"/>
    </location>
</feature>
<evidence type="ECO:0000313" key="5">
    <source>
        <dbReference type="Proteomes" id="UP000015453"/>
    </source>
</evidence>
<dbReference type="SUPFAM" id="SSF57997">
    <property type="entry name" value="Tropomyosin"/>
    <property type="match status" value="1"/>
</dbReference>
<feature type="coiled-coil region" evidence="1">
    <location>
        <begin position="221"/>
        <end position="360"/>
    </location>
</feature>
<dbReference type="AlphaFoldDB" id="S8DS37"/>
<dbReference type="Proteomes" id="UP000015453">
    <property type="component" value="Unassembled WGS sequence"/>
</dbReference>
<evidence type="ECO:0000313" key="4">
    <source>
        <dbReference type="EMBL" id="EPS62627.1"/>
    </source>
</evidence>
<comment type="caution">
    <text evidence="4">The sequence shown here is derived from an EMBL/GenBank/DDBJ whole genome shotgun (WGS) entry which is preliminary data.</text>
</comment>
<proteinExistence type="predicted"/>